<keyword evidence="2" id="KW-1185">Reference proteome</keyword>
<dbReference type="Proteomes" id="UP001318040">
    <property type="component" value="Chromosome 53"/>
</dbReference>
<proteinExistence type="predicted"/>
<dbReference type="PROSITE" id="PS51742">
    <property type="entry name" value="PPC"/>
    <property type="match status" value="1"/>
</dbReference>
<name>A0AAJ7U6Q5_PETMA</name>
<dbReference type="SUPFAM" id="SSF117856">
    <property type="entry name" value="AF0104/ALDC/Ptd012-like"/>
    <property type="match status" value="1"/>
</dbReference>
<dbReference type="Pfam" id="PF03479">
    <property type="entry name" value="PCC"/>
    <property type="match status" value="1"/>
</dbReference>
<accession>A0AAJ7U6Q5</accession>
<dbReference type="CDD" id="cd11378">
    <property type="entry name" value="DUF296"/>
    <property type="match status" value="1"/>
</dbReference>
<dbReference type="Gene3D" id="3.30.1330.80">
    <property type="entry name" value="Hypothetical protein, similar to alpha- acetolactate decarboxylase, domain 2"/>
    <property type="match status" value="1"/>
</dbReference>
<evidence type="ECO:0000313" key="2">
    <source>
        <dbReference type="Proteomes" id="UP001318040"/>
    </source>
</evidence>
<dbReference type="AlphaFoldDB" id="A0AAJ7U6Q5"/>
<dbReference type="InterPro" id="IPR005175">
    <property type="entry name" value="PPC_dom"/>
</dbReference>
<dbReference type="PANTHER" id="PTHR34988:SF1">
    <property type="entry name" value="DNA-BINDING PROTEIN"/>
    <property type="match status" value="1"/>
</dbReference>
<dbReference type="PANTHER" id="PTHR34988">
    <property type="entry name" value="PROTEIN, PUTATIVE-RELATED"/>
    <property type="match status" value="1"/>
</dbReference>
<reference evidence="3" key="1">
    <citation type="submission" date="2025-08" db="UniProtKB">
        <authorList>
            <consortium name="RefSeq"/>
        </authorList>
    </citation>
    <scope>IDENTIFICATION</scope>
    <source>
        <tissue evidence="3">Sperm</tissue>
    </source>
</reference>
<organism evidence="2 3">
    <name type="scientific">Petromyzon marinus</name>
    <name type="common">Sea lamprey</name>
    <dbReference type="NCBI Taxonomy" id="7757"/>
    <lineage>
        <taxon>Eukaryota</taxon>
        <taxon>Metazoa</taxon>
        <taxon>Chordata</taxon>
        <taxon>Craniata</taxon>
        <taxon>Vertebrata</taxon>
        <taxon>Cyclostomata</taxon>
        <taxon>Hyperoartia</taxon>
        <taxon>Petromyzontiformes</taxon>
        <taxon>Petromyzontidae</taxon>
        <taxon>Petromyzon</taxon>
    </lineage>
</organism>
<sequence>MAALRLLVARRGLRAPFLLAAVGSVTGATLRLPGPAARSPEEVAELADPASWSLLPLEGPLEIVSLVGTLNPEAHVHAALSDARGRVWGGHVLGELRVHTTAEIVVGEAAGLAFSRAHDPTTGFPELCVGSRGERETDTP</sequence>
<evidence type="ECO:0000259" key="1">
    <source>
        <dbReference type="PROSITE" id="PS51742"/>
    </source>
</evidence>
<feature type="domain" description="PPC" evidence="1">
    <location>
        <begin position="1"/>
        <end position="130"/>
    </location>
</feature>
<dbReference type="RefSeq" id="XP_032830174.1">
    <property type="nucleotide sequence ID" value="XM_032974283.1"/>
</dbReference>
<gene>
    <name evidence="3" type="primary">LOC116953947</name>
</gene>
<protein>
    <submittedName>
        <fullName evidence="3">Bifunctional protein GlmU-like isoform X2</fullName>
    </submittedName>
</protein>
<evidence type="ECO:0000313" key="3">
    <source>
        <dbReference type="RefSeq" id="XP_032830174.1"/>
    </source>
</evidence>